<evidence type="ECO:0000256" key="8">
    <source>
        <dbReference type="ARBA" id="ARBA00023015"/>
    </source>
</evidence>
<accession>A0A8C0GV54</accession>
<comment type="similarity">
    <text evidence="3">Belongs to the krueppel C2H2-type zinc-finger protein family.</text>
</comment>
<dbReference type="GO" id="GO:0006355">
    <property type="term" value="P:regulation of DNA-templated transcription"/>
    <property type="evidence" value="ECO:0007669"/>
    <property type="project" value="InterPro"/>
</dbReference>
<feature type="domain" description="C2H2-type" evidence="13">
    <location>
        <begin position="137"/>
        <end position="164"/>
    </location>
</feature>
<dbReference type="PROSITE" id="PS50157">
    <property type="entry name" value="ZINC_FINGER_C2H2_2"/>
    <property type="match status" value="1"/>
</dbReference>
<dbReference type="InterPro" id="IPR050169">
    <property type="entry name" value="Krueppel_C2H2_ZnF"/>
</dbReference>
<dbReference type="InterPro" id="IPR001909">
    <property type="entry name" value="KRAB"/>
</dbReference>
<keyword evidence="4" id="KW-0479">Metal-binding</keyword>
<sequence length="185" mass="20350">MPPGCSDGEGVGSCLPASQTSIGGLFQGPVTFKEVAVYFTREEWALLDPAQRALCRDVMQENYKNVTSLGFPLPKPDVISQVERGEKPWAPDLQSSEEIEILRGSCMGEGSLNLLSRIHTGVRPYGCCDIHTGEKPYGCCECGKTFTQHSNLIAHQRSHTREKPYKCYETISYTTDPLRGGGYAL</sequence>
<dbReference type="GO" id="GO:0003677">
    <property type="term" value="F:DNA binding"/>
    <property type="evidence" value="ECO:0007669"/>
    <property type="project" value="UniProtKB-KW"/>
</dbReference>
<evidence type="ECO:0000256" key="10">
    <source>
        <dbReference type="ARBA" id="ARBA00023163"/>
    </source>
</evidence>
<dbReference type="Pfam" id="PF00096">
    <property type="entry name" value="zf-C2H2"/>
    <property type="match status" value="1"/>
</dbReference>
<dbReference type="InterPro" id="IPR036051">
    <property type="entry name" value="KRAB_dom_sf"/>
</dbReference>
<evidence type="ECO:0000259" key="13">
    <source>
        <dbReference type="PROSITE" id="PS50157"/>
    </source>
</evidence>
<keyword evidence="16" id="KW-1185">Reference proteome</keyword>
<proteinExistence type="inferred from homology"/>
<dbReference type="AlphaFoldDB" id="A0A8C0GV54"/>
<feature type="domain" description="KRAB" evidence="14">
    <location>
        <begin position="30"/>
        <end position="101"/>
    </location>
</feature>
<evidence type="ECO:0000256" key="2">
    <source>
        <dbReference type="ARBA" id="ARBA00004123"/>
    </source>
</evidence>
<evidence type="ECO:0000256" key="12">
    <source>
        <dbReference type="PROSITE-ProRule" id="PRU00042"/>
    </source>
</evidence>
<keyword evidence="5" id="KW-0677">Repeat</keyword>
<evidence type="ECO:0000256" key="9">
    <source>
        <dbReference type="ARBA" id="ARBA00023125"/>
    </source>
</evidence>
<comment type="function">
    <text evidence="1">May be involved in transcriptional regulation.</text>
</comment>
<dbReference type="SUPFAM" id="SSF57667">
    <property type="entry name" value="beta-beta-alpha zinc fingers"/>
    <property type="match status" value="1"/>
</dbReference>
<keyword evidence="8" id="KW-0805">Transcription regulation</keyword>
<dbReference type="GO" id="GO:0005634">
    <property type="term" value="C:nucleus"/>
    <property type="evidence" value="ECO:0007669"/>
    <property type="project" value="UniProtKB-SubCell"/>
</dbReference>
<evidence type="ECO:0000259" key="14">
    <source>
        <dbReference type="PROSITE" id="PS50805"/>
    </source>
</evidence>
<evidence type="ECO:0000313" key="16">
    <source>
        <dbReference type="Proteomes" id="UP000694404"/>
    </source>
</evidence>
<evidence type="ECO:0000256" key="1">
    <source>
        <dbReference type="ARBA" id="ARBA00003767"/>
    </source>
</evidence>
<reference evidence="15" key="1">
    <citation type="submission" date="2025-08" db="UniProtKB">
        <authorList>
            <consortium name="Ensembl"/>
        </authorList>
    </citation>
    <scope>IDENTIFICATION</scope>
</reference>
<dbReference type="SMART" id="SM00349">
    <property type="entry name" value="KRAB"/>
    <property type="match status" value="1"/>
</dbReference>
<dbReference type="FunFam" id="3.30.160.60:FF:003095">
    <property type="match status" value="1"/>
</dbReference>
<evidence type="ECO:0000313" key="15">
    <source>
        <dbReference type="Ensembl" id="ENSCABP00000014644.1"/>
    </source>
</evidence>
<dbReference type="OMA" id="TEDWASV"/>
<dbReference type="PROSITE" id="PS00028">
    <property type="entry name" value="ZINC_FINGER_C2H2_1"/>
    <property type="match status" value="1"/>
</dbReference>
<evidence type="ECO:0000256" key="6">
    <source>
        <dbReference type="ARBA" id="ARBA00022771"/>
    </source>
</evidence>
<keyword evidence="10" id="KW-0804">Transcription</keyword>
<dbReference type="Gene3D" id="6.10.140.140">
    <property type="match status" value="1"/>
</dbReference>
<reference evidence="15" key="2">
    <citation type="submission" date="2025-09" db="UniProtKB">
        <authorList>
            <consortium name="Ensembl"/>
        </authorList>
    </citation>
    <scope>IDENTIFICATION</scope>
</reference>
<dbReference type="Gene3D" id="3.30.160.60">
    <property type="entry name" value="Classic Zinc Finger"/>
    <property type="match status" value="1"/>
</dbReference>
<evidence type="ECO:0000256" key="5">
    <source>
        <dbReference type="ARBA" id="ARBA00022737"/>
    </source>
</evidence>
<dbReference type="PANTHER" id="PTHR23232">
    <property type="entry name" value="KRAB DOMAIN C2H2 ZINC FINGER"/>
    <property type="match status" value="1"/>
</dbReference>
<protein>
    <submittedName>
        <fullName evidence="15">Uncharacterized protein</fullName>
    </submittedName>
</protein>
<dbReference type="InterPro" id="IPR036236">
    <property type="entry name" value="Znf_C2H2_sf"/>
</dbReference>
<dbReference type="Proteomes" id="UP000694404">
    <property type="component" value="Unplaced"/>
</dbReference>
<evidence type="ECO:0000256" key="3">
    <source>
        <dbReference type="ARBA" id="ARBA00006991"/>
    </source>
</evidence>
<dbReference type="GO" id="GO:0008270">
    <property type="term" value="F:zinc ion binding"/>
    <property type="evidence" value="ECO:0007669"/>
    <property type="project" value="UniProtKB-KW"/>
</dbReference>
<keyword evidence="9" id="KW-0238">DNA-binding</keyword>
<dbReference type="SUPFAM" id="SSF109640">
    <property type="entry name" value="KRAB domain (Kruppel-associated box)"/>
    <property type="match status" value="1"/>
</dbReference>
<comment type="subcellular location">
    <subcellularLocation>
        <location evidence="2">Nucleus</location>
    </subcellularLocation>
</comment>
<keyword evidence="7" id="KW-0862">Zinc</keyword>
<evidence type="ECO:0000256" key="7">
    <source>
        <dbReference type="ARBA" id="ARBA00022833"/>
    </source>
</evidence>
<keyword evidence="6 12" id="KW-0863">Zinc-finger</keyword>
<evidence type="ECO:0000256" key="4">
    <source>
        <dbReference type="ARBA" id="ARBA00022723"/>
    </source>
</evidence>
<dbReference type="CDD" id="cd07765">
    <property type="entry name" value="KRAB_A-box"/>
    <property type="match status" value="1"/>
</dbReference>
<organism evidence="15 16">
    <name type="scientific">Chelonoidis abingdonii</name>
    <name type="common">Abingdon island giant tortoise</name>
    <name type="synonym">Testudo abingdonii</name>
    <dbReference type="NCBI Taxonomy" id="106734"/>
    <lineage>
        <taxon>Eukaryota</taxon>
        <taxon>Metazoa</taxon>
        <taxon>Chordata</taxon>
        <taxon>Craniata</taxon>
        <taxon>Vertebrata</taxon>
        <taxon>Euteleostomi</taxon>
        <taxon>Archelosauria</taxon>
        <taxon>Testudinata</taxon>
        <taxon>Testudines</taxon>
        <taxon>Cryptodira</taxon>
        <taxon>Durocryptodira</taxon>
        <taxon>Testudinoidea</taxon>
        <taxon>Testudinidae</taxon>
        <taxon>Chelonoidis</taxon>
    </lineage>
</organism>
<evidence type="ECO:0000256" key="11">
    <source>
        <dbReference type="ARBA" id="ARBA00023242"/>
    </source>
</evidence>
<dbReference type="GeneTree" id="ENSGT01150000286941"/>
<dbReference type="Pfam" id="PF01352">
    <property type="entry name" value="KRAB"/>
    <property type="match status" value="1"/>
</dbReference>
<dbReference type="PANTHER" id="PTHR23232:SF142">
    <property type="entry name" value="GASTRULA ZINC FINGER PROTEIN XLCGF57.1-LIKE-RELATED"/>
    <property type="match status" value="1"/>
</dbReference>
<dbReference type="PROSITE" id="PS50805">
    <property type="entry name" value="KRAB"/>
    <property type="match status" value="1"/>
</dbReference>
<name>A0A8C0GV54_CHEAB</name>
<keyword evidence="11" id="KW-0539">Nucleus</keyword>
<dbReference type="InterPro" id="IPR013087">
    <property type="entry name" value="Znf_C2H2_type"/>
</dbReference>
<dbReference type="Ensembl" id="ENSCABT00000016041.1">
    <property type="protein sequence ID" value="ENSCABP00000014644.1"/>
    <property type="gene ID" value="ENSCABG00000010928.1"/>
</dbReference>